<reference evidence="2" key="1">
    <citation type="submission" date="2020-05" db="EMBL/GenBank/DDBJ databases">
        <title>Identification of trans-AT polyketide cluster in two marine bacteria, producers of a novel glutaramide-containing polyketide sesbanimide D and analogs.</title>
        <authorList>
            <person name="Kacar D."/>
            <person name="Rodriguez P."/>
            <person name="Canedo L."/>
            <person name="Gonzalez E."/>
            <person name="Galan B."/>
            <person name="De La Calle F."/>
            <person name="Garcia J.L."/>
        </authorList>
    </citation>
    <scope>NUCLEOTIDE SEQUENCE</scope>
    <source>
        <strain evidence="2">PHM038</strain>
    </source>
</reference>
<dbReference type="GO" id="GO:0005737">
    <property type="term" value="C:cytoplasm"/>
    <property type="evidence" value="ECO:0007669"/>
    <property type="project" value="TreeGrafter"/>
</dbReference>
<dbReference type="AlphaFoldDB" id="A0A926P0J4"/>
<sequence length="215" mass="23583">MLVLLSSPASPFGRKVKIAASVLGLLDDIKVENTSTTNPEDSLRRQNPLGKIPALILDDGATLYDSRVIIEYLDHLAGGNRIFPEGEARFAALRNQAMADGMMDAGILQVYEKRFRPAEYRFPDWQAYQAQKVERALKVLEDTPPAPVGAPADLDVGTIAIACALGYLDLRFNGDWRASCPRLTGWIDGVEQAVPIFAKTRLPAQPVAEIPEPLR</sequence>
<dbReference type="SUPFAM" id="SSF52833">
    <property type="entry name" value="Thioredoxin-like"/>
    <property type="match status" value="1"/>
</dbReference>
<dbReference type="InterPro" id="IPR004045">
    <property type="entry name" value="Glutathione_S-Trfase_N"/>
</dbReference>
<name>A0A926P0J4_9HYPH</name>
<comment type="caution">
    <text evidence="2">The sequence shown here is derived from an EMBL/GenBank/DDBJ whole genome shotgun (WGS) entry which is preliminary data.</text>
</comment>
<evidence type="ECO:0000259" key="1">
    <source>
        <dbReference type="PROSITE" id="PS50404"/>
    </source>
</evidence>
<dbReference type="InterPro" id="IPR036282">
    <property type="entry name" value="Glutathione-S-Trfase_C_sf"/>
</dbReference>
<dbReference type="PROSITE" id="PS50404">
    <property type="entry name" value="GST_NTER"/>
    <property type="match status" value="1"/>
</dbReference>
<dbReference type="RefSeq" id="WP_190291941.1">
    <property type="nucleotide sequence ID" value="NZ_JABFCZ010000013.1"/>
</dbReference>
<protein>
    <submittedName>
        <fullName evidence="2">Glutathione S-transferase</fullName>
    </submittedName>
</protein>
<dbReference type="Gene3D" id="1.20.1050.10">
    <property type="match status" value="1"/>
</dbReference>
<dbReference type="PANTHER" id="PTHR43968">
    <property type="match status" value="1"/>
</dbReference>
<accession>A0A926P0J4</accession>
<dbReference type="SUPFAM" id="SSF47616">
    <property type="entry name" value="GST C-terminal domain-like"/>
    <property type="match status" value="1"/>
</dbReference>
<evidence type="ECO:0000313" key="2">
    <source>
        <dbReference type="EMBL" id="MBD1547188.1"/>
    </source>
</evidence>
<feature type="domain" description="GST N-terminal" evidence="1">
    <location>
        <begin position="1"/>
        <end position="81"/>
    </location>
</feature>
<dbReference type="Pfam" id="PF13417">
    <property type="entry name" value="GST_N_3"/>
    <property type="match status" value="1"/>
</dbReference>
<organism evidence="2 3">
    <name type="scientific">Roseibium aggregatum</name>
    <dbReference type="NCBI Taxonomy" id="187304"/>
    <lineage>
        <taxon>Bacteria</taxon>
        <taxon>Pseudomonadati</taxon>
        <taxon>Pseudomonadota</taxon>
        <taxon>Alphaproteobacteria</taxon>
        <taxon>Hyphomicrobiales</taxon>
        <taxon>Stappiaceae</taxon>
        <taxon>Roseibium</taxon>
    </lineage>
</organism>
<proteinExistence type="predicted"/>
<dbReference type="Proteomes" id="UP000598467">
    <property type="component" value="Unassembled WGS sequence"/>
</dbReference>
<gene>
    <name evidence="2" type="ORF">HK439_13050</name>
</gene>
<dbReference type="Gene3D" id="3.40.30.10">
    <property type="entry name" value="Glutaredoxin"/>
    <property type="match status" value="1"/>
</dbReference>
<dbReference type="EMBL" id="JABFCZ010000013">
    <property type="protein sequence ID" value="MBD1547188.1"/>
    <property type="molecule type" value="Genomic_DNA"/>
</dbReference>
<evidence type="ECO:0000313" key="3">
    <source>
        <dbReference type="Proteomes" id="UP000598467"/>
    </source>
</evidence>
<dbReference type="CDD" id="cd03205">
    <property type="entry name" value="GST_C_6"/>
    <property type="match status" value="1"/>
</dbReference>
<dbReference type="PANTHER" id="PTHR43968:SF6">
    <property type="entry name" value="GLUTATHIONE S-TRANSFERASE OMEGA"/>
    <property type="match status" value="1"/>
</dbReference>
<dbReference type="InterPro" id="IPR050983">
    <property type="entry name" value="GST_Omega/HSP26"/>
</dbReference>
<dbReference type="InterPro" id="IPR036249">
    <property type="entry name" value="Thioredoxin-like_sf"/>
</dbReference>